<name>V3ZLR8_LOTGI</name>
<dbReference type="Proteomes" id="UP000030746">
    <property type="component" value="Unassembled WGS sequence"/>
</dbReference>
<gene>
    <name evidence="1" type="ORF">LOTGIDRAFT_162611</name>
</gene>
<accession>V3ZLR8</accession>
<evidence type="ECO:0000313" key="2">
    <source>
        <dbReference type="Proteomes" id="UP000030746"/>
    </source>
</evidence>
<dbReference type="AlphaFoldDB" id="V3ZLR8"/>
<dbReference type="CTD" id="20239072"/>
<sequence length="324" mass="38037">MLTTPNLLDFDSLYIYTTTPEQSYYQFLKALEYLPKKDVQDIFQYYEKSKMTDWNNFLKRNREYIKAKNKIKTQVENNRLQQLGLTENLQTLFQPILKSQEDIKKKLALEPTPHIELKPIEYNGIIIRTLDDINRLFSNPDPDLPKSISPIVDNQGLLFNGFRIIFSGNSPQFKIDTKDYIYTLTKGLIDLMNGKDVGIADYKDLVAYSKFLDAIRKSRPETRRLKEVKLYKRVIEQDEEDVDDYPIIQEIDEFDDMVASGQGITFLSDDNKELLNRLEIILAAMKEGHRSDRQYNEVNAILKRLLEKEIITKKDYINIIKNVQ</sequence>
<protein>
    <submittedName>
        <fullName evidence="1">Uncharacterized protein</fullName>
    </submittedName>
</protein>
<keyword evidence="2" id="KW-1185">Reference proteome</keyword>
<dbReference type="KEGG" id="lgi:LOTGIDRAFT_162611"/>
<evidence type="ECO:0000313" key="1">
    <source>
        <dbReference type="EMBL" id="ESO92308.1"/>
    </source>
</evidence>
<dbReference type="OrthoDB" id="6775587at2759"/>
<proteinExistence type="predicted"/>
<reference evidence="1 2" key="1">
    <citation type="journal article" date="2013" name="Nature">
        <title>Insights into bilaterian evolution from three spiralian genomes.</title>
        <authorList>
            <person name="Simakov O."/>
            <person name="Marletaz F."/>
            <person name="Cho S.J."/>
            <person name="Edsinger-Gonzales E."/>
            <person name="Havlak P."/>
            <person name="Hellsten U."/>
            <person name="Kuo D.H."/>
            <person name="Larsson T."/>
            <person name="Lv J."/>
            <person name="Arendt D."/>
            <person name="Savage R."/>
            <person name="Osoegawa K."/>
            <person name="de Jong P."/>
            <person name="Grimwood J."/>
            <person name="Chapman J.A."/>
            <person name="Shapiro H."/>
            <person name="Aerts A."/>
            <person name="Otillar R.P."/>
            <person name="Terry A.Y."/>
            <person name="Boore J.L."/>
            <person name="Grigoriev I.V."/>
            <person name="Lindberg D.R."/>
            <person name="Seaver E.C."/>
            <person name="Weisblat D.A."/>
            <person name="Putnam N.H."/>
            <person name="Rokhsar D.S."/>
        </authorList>
    </citation>
    <scope>NUCLEOTIDE SEQUENCE [LARGE SCALE GENOMIC DNA]</scope>
</reference>
<dbReference type="HOGENOM" id="CLU_049085_3_1_1"/>
<dbReference type="GeneID" id="20239072"/>
<dbReference type="EMBL" id="KB202094">
    <property type="protein sequence ID" value="ESO92308.1"/>
    <property type="molecule type" value="Genomic_DNA"/>
</dbReference>
<organism evidence="1 2">
    <name type="scientific">Lottia gigantea</name>
    <name type="common">Giant owl limpet</name>
    <dbReference type="NCBI Taxonomy" id="225164"/>
    <lineage>
        <taxon>Eukaryota</taxon>
        <taxon>Metazoa</taxon>
        <taxon>Spiralia</taxon>
        <taxon>Lophotrochozoa</taxon>
        <taxon>Mollusca</taxon>
        <taxon>Gastropoda</taxon>
        <taxon>Patellogastropoda</taxon>
        <taxon>Lottioidea</taxon>
        <taxon>Lottiidae</taxon>
        <taxon>Lottia</taxon>
    </lineage>
</organism>
<dbReference type="RefSeq" id="XP_009056874.1">
    <property type="nucleotide sequence ID" value="XM_009058626.1"/>
</dbReference>